<name>A0A6G1BB44_CROCR</name>
<gene>
    <name evidence="1" type="ORF">FOF47_R05822</name>
</gene>
<feature type="non-terminal residue" evidence="1">
    <location>
        <position position="102"/>
    </location>
</feature>
<sequence length="102" mass="12306">WNRIESLEIDPHKYSQFILDKDSKAIQWRKDENWITTYKRMKLDHYLTLHIKINSKWIKDLNVRPETMKLLEENIGSKLLDISLAMIFFYLTPKTKAIKAKL</sequence>
<organism evidence="1 2">
    <name type="scientific">Crocuta crocuta</name>
    <name type="common">Spotted hyena</name>
    <dbReference type="NCBI Taxonomy" id="9678"/>
    <lineage>
        <taxon>Eukaryota</taxon>
        <taxon>Metazoa</taxon>
        <taxon>Chordata</taxon>
        <taxon>Craniata</taxon>
        <taxon>Vertebrata</taxon>
        <taxon>Euteleostomi</taxon>
        <taxon>Mammalia</taxon>
        <taxon>Eutheria</taxon>
        <taxon>Laurasiatheria</taxon>
        <taxon>Carnivora</taxon>
        <taxon>Feliformia</taxon>
        <taxon>Hyaenidae</taxon>
        <taxon>Crocuta</taxon>
    </lineage>
</organism>
<accession>A0A6G1BB44</accession>
<feature type="non-terminal residue" evidence="1">
    <location>
        <position position="1"/>
    </location>
</feature>
<comment type="caution">
    <text evidence="1">The sequence shown here is derived from an EMBL/GenBank/DDBJ whole genome shotgun (WGS) entry which is preliminary data.</text>
</comment>
<reference evidence="1 2" key="1">
    <citation type="submission" date="2019-11" db="EMBL/GenBank/DDBJ databases">
        <authorList>
            <person name="Yang C."/>
            <person name="Li F."/>
        </authorList>
    </citation>
    <scope>NUCLEOTIDE SEQUENCE [LARGE SCALE GENOMIC DNA]</scope>
    <source>
        <strain evidence="1">KB4526</strain>
        <tissue evidence="1">Muscle</tissue>
    </source>
</reference>
<dbReference type="Proteomes" id="UP000475037">
    <property type="component" value="Unassembled WGS sequence"/>
</dbReference>
<dbReference type="EMBL" id="VOAJ01001451">
    <property type="protein sequence ID" value="KAF0884954.1"/>
    <property type="molecule type" value="Genomic_DNA"/>
</dbReference>
<evidence type="ECO:0000313" key="2">
    <source>
        <dbReference type="Proteomes" id="UP000475037"/>
    </source>
</evidence>
<proteinExistence type="predicted"/>
<evidence type="ECO:0000313" key="1">
    <source>
        <dbReference type="EMBL" id="KAF0884954.1"/>
    </source>
</evidence>
<dbReference type="AlphaFoldDB" id="A0A6G1BB44"/>
<keyword evidence="2" id="KW-1185">Reference proteome</keyword>
<protein>
    <submittedName>
        <fullName evidence="1">LORF2 protein</fullName>
    </submittedName>
</protein>